<dbReference type="PANTHER" id="PTHR33745">
    <property type="entry name" value="RSBT ANTAGONIST PROTEIN RSBS-RELATED"/>
    <property type="match status" value="1"/>
</dbReference>
<keyword evidence="4" id="KW-1185">Reference proteome</keyword>
<proteinExistence type="predicted"/>
<dbReference type="SUPFAM" id="SSF52091">
    <property type="entry name" value="SpoIIaa-like"/>
    <property type="match status" value="1"/>
</dbReference>
<evidence type="ECO:0000259" key="2">
    <source>
        <dbReference type="PROSITE" id="PS50801"/>
    </source>
</evidence>
<name>A0A0C2VJS5_9BACL</name>
<sequence length="280" mass="32386">MDKDKSLYAYLEEHSKIISNEWYETIQEEDPQAVYASRNPNVIEGLKKQNLEFNYLVNRIFNDEQEYYYTEIKKWAKSIAEDIEHQKTPIHKIIREFMRVRNLYLSYIRTYARNSNDQVSPERMEEWRDRMTKAVDHALTLFVEEAFILSERQIKSQKNMINELSSPVIVLHKGAALLPLIGDIDSERARIIMDSTLFQCMEKQVSHLFLDLSGVLIIDTMVAQQLSHLMTGLKLIGVETTISGIRPEIAQTSVQLGIKFEEGTIKSTLAHAISDTISTL</sequence>
<evidence type="ECO:0000256" key="1">
    <source>
        <dbReference type="ARBA" id="ARBA00022553"/>
    </source>
</evidence>
<dbReference type="OrthoDB" id="9800154at2"/>
<comment type="caution">
    <text evidence="3">The sequence shown here is derived from an EMBL/GenBank/DDBJ whole genome shotgun (WGS) entry which is preliminary data.</text>
</comment>
<evidence type="ECO:0000313" key="4">
    <source>
        <dbReference type="Proteomes" id="UP000031972"/>
    </source>
</evidence>
<dbReference type="PROSITE" id="PS50801">
    <property type="entry name" value="STAS"/>
    <property type="match status" value="1"/>
</dbReference>
<evidence type="ECO:0000313" key="3">
    <source>
        <dbReference type="EMBL" id="KIL49132.1"/>
    </source>
</evidence>
<reference evidence="3 4" key="1">
    <citation type="submission" date="2015-01" db="EMBL/GenBank/DDBJ databases">
        <title>Jeotgalibacillus campisalis genome sequencing.</title>
        <authorList>
            <person name="Goh K.M."/>
            <person name="Chan K.-G."/>
            <person name="Yaakop A.S."/>
            <person name="Ee R."/>
            <person name="Gan H.M."/>
            <person name="Chan C.S."/>
        </authorList>
    </citation>
    <scope>NUCLEOTIDE SEQUENCE [LARGE SCALE GENOMIC DNA]</scope>
    <source>
        <strain evidence="3 4">SF-57</strain>
    </source>
</reference>
<dbReference type="AlphaFoldDB" id="A0A0C2VJS5"/>
<dbReference type="PANTHER" id="PTHR33745:SF3">
    <property type="entry name" value="RSBT CO-ANTAGONIST PROTEIN RSBRC"/>
    <property type="match status" value="1"/>
</dbReference>
<dbReference type="InterPro" id="IPR002645">
    <property type="entry name" value="STAS_dom"/>
</dbReference>
<dbReference type="Proteomes" id="UP000031972">
    <property type="component" value="Unassembled WGS sequence"/>
</dbReference>
<dbReference type="RefSeq" id="WP_041055965.1">
    <property type="nucleotide sequence ID" value="NZ_JXRR01000010.1"/>
</dbReference>
<accession>A0A0C2VJS5</accession>
<dbReference type="InterPro" id="IPR036513">
    <property type="entry name" value="STAS_dom_sf"/>
</dbReference>
<organism evidence="3 4">
    <name type="scientific">Jeotgalibacillus campisalis</name>
    <dbReference type="NCBI Taxonomy" id="220754"/>
    <lineage>
        <taxon>Bacteria</taxon>
        <taxon>Bacillati</taxon>
        <taxon>Bacillota</taxon>
        <taxon>Bacilli</taxon>
        <taxon>Bacillales</taxon>
        <taxon>Caryophanaceae</taxon>
        <taxon>Jeotgalibacillus</taxon>
    </lineage>
</organism>
<keyword evidence="1" id="KW-0597">Phosphoprotein</keyword>
<dbReference type="PATRIC" id="fig|220754.4.peg.1187"/>
<dbReference type="InterPro" id="IPR051932">
    <property type="entry name" value="Bact_StressResp_Reg"/>
</dbReference>
<dbReference type="EMBL" id="JXRR01000010">
    <property type="protein sequence ID" value="KIL49132.1"/>
    <property type="molecule type" value="Genomic_DNA"/>
</dbReference>
<gene>
    <name evidence="3" type="ORF">KR50_11670</name>
</gene>
<feature type="domain" description="STAS" evidence="2">
    <location>
        <begin position="165"/>
        <end position="276"/>
    </location>
</feature>
<dbReference type="Pfam" id="PF01740">
    <property type="entry name" value="STAS"/>
    <property type="match status" value="1"/>
</dbReference>
<protein>
    <submittedName>
        <fullName evidence="3">Piezosome subunit</fullName>
    </submittedName>
</protein>
<dbReference type="Gene3D" id="3.30.750.24">
    <property type="entry name" value="STAS domain"/>
    <property type="match status" value="1"/>
</dbReference>
<dbReference type="CDD" id="cd07041">
    <property type="entry name" value="STAS_RsbR_RsbS_like"/>
    <property type="match status" value="1"/>
</dbReference>